<dbReference type="Proteomes" id="UP000516093">
    <property type="component" value="Chromosome"/>
</dbReference>
<keyword evidence="1" id="KW-1133">Transmembrane helix</keyword>
<gene>
    <name evidence="2" type="ORF">H9L05_10020</name>
</gene>
<keyword evidence="1" id="KW-0812">Transmembrane</keyword>
<dbReference type="KEGG" id="hqi:H9L05_10020"/>
<keyword evidence="3" id="KW-1185">Reference proteome</keyword>
<name>A0A7H0GZW2_9BACT</name>
<dbReference type="AlphaFoldDB" id="A0A7H0GZW2"/>
<sequence length="81" mass="9086">MLPSFWYSQVLQDPFGWAVIAKNEVYAGPNRYFAHAAMVGYLKSVPLWLQRSIDPISSVYLACALFKTAVQGLLLYLLACV</sequence>
<organism evidence="2 3">
    <name type="scientific">Hymenobacter qilianensis</name>
    <dbReference type="NCBI Taxonomy" id="1385715"/>
    <lineage>
        <taxon>Bacteria</taxon>
        <taxon>Pseudomonadati</taxon>
        <taxon>Bacteroidota</taxon>
        <taxon>Cytophagia</taxon>
        <taxon>Cytophagales</taxon>
        <taxon>Hymenobacteraceae</taxon>
        <taxon>Hymenobacter</taxon>
    </lineage>
</organism>
<reference evidence="2 3" key="1">
    <citation type="submission" date="2020-08" db="EMBL/GenBank/DDBJ databases">
        <title>Genome sequence of Hymenobacter qilianensis JCM 19763T.</title>
        <authorList>
            <person name="Hyun D.-W."/>
            <person name="Bae J.-W."/>
        </authorList>
    </citation>
    <scope>NUCLEOTIDE SEQUENCE [LARGE SCALE GENOMIC DNA]</scope>
    <source>
        <strain evidence="2 3">JCM 19763</strain>
    </source>
</reference>
<dbReference type="RefSeq" id="WP_187734030.1">
    <property type="nucleotide sequence ID" value="NZ_BMFN01000001.1"/>
</dbReference>
<evidence type="ECO:0000256" key="1">
    <source>
        <dbReference type="SAM" id="Phobius"/>
    </source>
</evidence>
<protein>
    <submittedName>
        <fullName evidence="2">Uncharacterized protein</fullName>
    </submittedName>
</protein>
<keyword evidence="1" id="KW-0472">Membrane</keyword>
<dbReference type="EMBL" id="CP060784">
    <property type="protein sequence ID" value="QNP53828.1"/>
    <property type="molecule type" value="Genomic_DNA"/>
</dbReference>
<evidence type="ECO:0000313" key="2">
    <source>
        <dbReference type="EMBL" id="QNP53828.1"/>
    </source>
</evidence>
<evidence type="ECO:0000313" key="3">
    <source>
        <dbReference type="Proteomes" id="UP000516093"/>
    </source>
</evidence>
<accession>A0A7H0GZW2</accession>
<proteinExistence type="predicted"/>
<feature type="transmembrane region" description="Helical" evidence="1">
    <location>
        <begin position="59"/>
        <end position="79"/>
    </location>
</feature>